<comment type="caution">
    <text evidence="2">The sequence shown here is derived from an EMBL/GenBank/DDBJ whole genome shotgun (WGS) entry which is preliminary data.</text>
</comment>
<dbReference type="GO" id="GO:0032259">
    <property type="term" value="P:methylation"/>
    <property type="evidence" value="ECO:0007669"/>
    <property type="project" value="UniProtKB-KW"/>
</dbReference>
<evidence type="ECO:0000313" key="2">
    <source>
        <dbReference type="EMBL" id="MBH0778940.1"/>
    </source>
</evidence>
<sequence length="272" mass="29312">MSANPLTVAEPWDLVAESYAEFGPAVMRPFSSHALEVAGPAPDARIVDIAAGTGILSLLAARQVASVHAIDLSEGMLERLREAARQAGIDNIETECGDGQALPFESNRFDAAFSMFGLIFFPDRTAGFAEMFRVLRPGGLAVVSSWAPMVESPLMMTMFAAGAAADPDLQEPQPDFLGLENPDVFATEMRAAGFAGVTIQRHTASIHFDSVDEIWASMIVGSAMMQWIRRQEGERRWAARTAAMRGYLDANFRPGVGLSTTALLGIGHKPRL</sequence>
<dbReference type="Proteomes" id="UP000655751">
    <property type="component" value="Unassembled WGS sequence"/>
</dbReference>
<dbReference type="InterPro" id="IPR029063">
    <property type="entry name" value="SAM-dependent_MTases_sf"/>
</dbReference>
<organism evidence="2 3">
    <name type="scientific">Nocardia bovistercoris</name>
    <dbReference type="NCBI Taxonomy" id="2785916"/>
    <lineage>
        <taxon>Bacteria</taxon>
        <taxon>Bacillati</taxon>
        <taxon>Actinomycetota</taxon>
        <taxon>Actinomycetes</taxon>
        <taxon>Mycobacteriales</taxon>
        <taxon>Nocardiaceae</taxon>
        <taxon>Nocardia</taxon>
    </lineage>
</organism>
<feature type="domain" description="Methyltransferase" evidence="1">
    <location>
        <begin position="46"/>
        <end position="139"/>
    </location>
</feature>
<proteinExistence type="predicted"/>
<protein>
    <submittedName>
        <fullName evidence="2">Class I SAM-dependent methyltransferase</fullName>
    </submittedName>
</protein>
<evidence type="ECO:0000313" key="3">
    <source>
        <dbReference type="Proteomes" id="UP000655751"/>
    </source>
</evidence>
<keyword evidence="2" id="KW-0489">Methyltransferase</keyword>
<dbReference type="Gene3D" id="3.40.50.150">
    <property type="entry name" value="Vaccinia Virus protein VP39"/>
    <property type="match status" value="1"/>
</dbReference>
<dbReference type="PANTHER" id="PTHR43591">
    <property type="entry name" value="METHYLTRANSFERASE"/>
    <property type="match status" value="1"/>
</dbReference>
<dbReference type="GO" id="GO:0008168">
    <property type="term" value="F:methyltransferase activity"/>
    <property type="evidence" value="ECO:0007669"/>
    <property type="project" value="UniProtKB-KW"/>
</dbReference>
<reference evidence="2" key="1">
    <citation type="submission" date="2020-11" db="EMBL/GenBank/DDBJ databases">
        <title>Nocardia NEAU-351.nov., a novel actinomycete isolated from the cow dung.</title>
        <authorList>
            <person name="Zhang X."/>
        </authorList>
    </citation>
    <scope>NUCLEOTIDE SEQUENCE</scope>
    <source>
        <strain evidence="2">NEAU-351</strain>
    </source>
</reference>
<name>A0A931N1Z0_9NOCA</name>
<dbReference type="InterPro" id="IPR041698">
    <property type="entry name" value="Methyltransf_25"/>
</dbReference>
<evidence type="ECO:0000259" key="1">
    <source>
        <dbReference type="Pfam" id="PF13649"/>
    </source>
</evidence>
<gene>
    <name evidence="2" type="ORF">IT779_21925</name>
</gene>
<accession>A0A931N1Z0</accession>
<dbReference type="PANTHER" id="PTHR43591:SF57">
    <property type="entry name" value="METHYLTRANSFERASE DOMAIN-CONTAINING PROTEIN-RELATED"/>
    <property type="match status" value="1"/>
</dbReference>
<dbReference type="Pfam" id="PF13649">
    <property type="entry name" value="Methyltransf_25"/>
    <property type="match status" value="1"/>
</dbReference>
<dbReference type="SUPFAM" id="SSF53335">
    <property type="entry name" value="S-adenosyl-L-methionine-dependent methyltransferases"/>
    <property type="match status" value="1"/>
</dbReference>
<keyword evidence="3" id="KW-1185">Reference proteome</keyword>
<keyword evidence="2" id="KW-0808">Transferase</keyword>
<dbReference type="EMBL" id="JADMLG010000009">
    <property type="protein sequence ID" value="MBH0778940.1"/>
    <property type="molecule type" value="Genomic_DNA"/>
</dbReference>
<dbReference type="CDD" id="cd02440">
    <property type="entry name" value="AdoMet_MTases"/>
    <property type="match status" value="1"/>
</dbReference>
<dbReference type="RefSeq" id="WP_196151267.1">
    <property type="nucleotide sequence ID" value="NZ_JADMLG010000009.1"/>
</dbReference>
<dbReference type="AlphaFoldDB" id="A0A931N1Z0"/>